<accession>A0ABW9A4Y5</accession>
<protein>
    <submittedName>
        <fullName evidence="6">LysR substrate-binding domain-containing protein</fullName>
    </submittedName>
</protein>
<dbReference type="InterPro" id="IPR050389">
    <property type="entry name" value="LysR-type_TF"/>
</dbReference>
<name>A0ABW9A4Y5_9BURK</name>
<dbReference type="InterPro" id="IPR037402">
    <property type="entry name" value="YidZ_PBP2"/>
</dbReference>
<dbReference type="CDD" id="cd08417">
    <property type="entry name" value="PBP2_Nitroaromatics_like"/>
    <property type="match status" value="1"/>
</dbReference>
<evidence type="ECO:0000256" key="4">
    <source>
        <dbReference type="ARBA" id="ARBA00023163"/>
    </source>
</evidence>
<keyword evidence="4" id="KW-0804">Transcription</keyword>
<dbReference type="PANTHER" id="PTHR30118">
    <property type="entry name" value="HTH-TYPE TRANSCRIPTIONAL REGULATOR LEUO-RELATED"/>
    <property type="match status" value="1"/>
</dbReference>
<dbReference type="InterPro" id="IPR005119">
    <property type="entry name" value="LysR_subst-bd"/>
</dbReference>
<dbReference type="Gene3D" id="3.40.190.10">
    <property type="entry name" value="Periplasmic binding protein-like II"/>
    <property type="match status" value="2"/>
</dbReference>
<evidence type="ECO:0000313" key="7">
    <source>
        <dbReference type="Proteomes" id="UP001629246"/>
    </source>
</evidence>
<dbReference type="Proteomes" id="UP001629246">
    <property type="component" value="Unassembled WGS sequence"/>
</dbReference>
<comment type="caution">
    <text evidence="6">The sequence shown here is derived from an EMBL/GenBank/DDBJ whole genome shotgun (WGS) entry which is preliminary data.</text>
</comment>
<organism evidence="6 7">
    <name type="scientific">Herbaspirillum lusitanum</name>
    <dbReference type="NCBI Taxonomy" id="213312"/>
    <lineage>
        <taxon>Bacteria</taxon>
        <taxon>Pseudomonadati</taxon>
        <taxon>Pseudomonadota</taxon>
        <taxon>Betaproteobacteria</taxon>
        <taxon>Burkholderiales</taxon>
        <taxon>Oxalobacteraceae</taxon>
        <taxon>Herbaspirillum</taxon>
    </lineage>
</organism>
<feature type="domain" description="LysR substrate-binding" evidence="5">
    <location>
        <begin position="37"/>
        <end position="235"/>
    </location>
</feature>
<reference evidence="6 7" key="1">
    <citation type="journal article" date="2024" name="Chem. Sci.">
        <title>Discovery of megapolipeptins by genome mining of a Burkholderiales bacteria collection.</title>
        <authorList>
            <person name="Paulo B.S."/>
            <person name="Recchia M.J.J."/>
            <person name="Lee S."/>
            <person name="Fergusson C.H."/>
            <person name="Romanowski S.B."/>
            <person name="Hernandez A."/>
            <person name="Krull N."/>
            <person name="Liu D.Y."/>
            <person name="Cavanagh H."/>
            <person name="Bos A."/>
            <person name="Gray C.A."/>
            <person name="Murphy B.T."/>
            <person name="Linington R.G."/>
            <person name="Eustaquio A.S."/>
        </authorList>
    </citation>
    <scope>NUCLEOTIDE SEQUENCE [LARGE SCALE GENOMIC DNA]</scope>
    <source>
        <strain evidence="6 7">RL21-008-BIB-A</strain>
    </source>
</reference>
<dbReference type="Pfam" id="PF03466">
    <property type="entry name" value="LysR_substrate"/>
    <property type="match status" value="1"/>
</dbReference>
<keyword evidence="2" id="KW-0805">Transcription regulation</keyword>
<keyword evidence="7" id="KW-1185">Reference proteome</keyword>
<evidence type="ECO:0000259" key="5">
    <source>
        <dbReference type="Pfam" id="PF03466"/>
    </source>
</evidence>
<sequence length="243" mass="26974">MNLHSLDPHLLTLLDLESAEQADRLPQEDIATVARNVHVLMADYPAVLLAPHLQRELSRSAPDLNIIIQPWLGASAAVDRMERGETDIAVSAMPKLSATFQQREVLQERYVVAMRKDHPAAQRLTLKNWLAYPHVIVSGSGASQGALDGELRTHGLTRRIGMVVPSLLMVPALLEQSDLIAMLPVHCVPKTAAGREPALACFRPPLPLPGFPLHLVWHKRRDEDIAVRHVAQTLERIFKEQLA</sequence>
<dbReference type="EMBL" id="JAQQFM010000002">
    <property type="protein sequence ID" value="MFL9923344.1"/>
    <property type="molecule type" value="Genomic_DNA"/>
</dbReference>
<gene>
    <name evidence="6" type="ORF">PQR62_03640</name>
</gene>
<evidence type="ECO:0000313" key="6">
    <source>
        <dbReference type="EMBL" id="MFL9923344.1"/>
    </source>
</evidence>
<evidence type="ECO:0000256" key="3">
    <source>
        <dbReference type="ARBA" id="ARBA00023125"/>
    </source>
</evidence>
<dbReference type="PANTHER" id="PTHR30118:SF15">
    <property type="entry name" value="TRANSCRIPTIONAL REGULATORY PROTEIN"/>
    <property type="match status" value="1"/>
</dbReference>
<comment type="similarity">
    <text evidence="1">Belongs to the LysR transcriptional regulatory family.</text>
</comment>
<evidence type="ECO:0000256" key="2">
    <source>
        <dbReference type="ARBA" id="ARBA00023015"/>
    </source>
</evidence>
<proteinExistence type="inferred from homology"/>
<dbReference type="SUPFAM" id="SSF53850">
    <property type="entry name" value="Periplasmic binding protein-like II"/>
    <property type="match status" value="1"/>
</dbReference>
<keyword evidence="3" id="KW-0238">DNA-binding</keyword>
<evidence type="ECO:0000256" key="1">
    <source>
        <dbReference type="ARBA" id="ARBA00009437"/>
    </source>
</evidence>
<dbReference type="RefSeq" id="WP_408154919.1">
    <property type="nucleotide sequence ID" value="NZ_JAQQFM010000002.1"/>
</dbReference>